<accession>A0A7W9PQ62</accession>
<comment type="caution">
    <text evidence="2">The sequence shown here is derived from an EMBL/GenBank/DDBJ whole genome shotgun (WGS) entry which is preliminary data.</text>
</comment>
<feature type="compositionally biased region" description="Acidic residues" evidence="1">
    <location>
        <begin position="328"/>
        <end position="338"/>
    </location>
</feature>
<keyword evidence="3" id="KW-1185">Reference proteome</keyword>
<dbReference type="RefSeq" id="WP_184962118.1">
    <property type="nucleotide sequence ID" value="NZ_BAAAWF010000091.1"/>
</dbReference>
<proteinExistence type="predicted"/>
<dbReference type="Proteomes" id="UP000585836">
    <property type="component" value="Unassembled WGS sequence"/>
</dbReference>
<feature type="region of interest" description="Disordered" evidence="1">
    <location>
        <begin position="312"/>
        <end position="338"/>
    </location>
</feature>
<dbReference type="EMBL" id="JACHJK010000002">
    <property type="protein sequence ID" value="MBB5925898.1"/>
    <property type="molecule type" value="Genomic_DNA"/>
</dbReference>
<evidence type="ECO:0000313" key="2">
    <source>
        <dbReference type="EMBL" id="MBB5925898.1"/>
    </source>
</evidence>
<evidence type="ECO:0000313" key="3">
    <source>
        <dbReference type="Proteomes" id="UP000585836"/>
    </source>
</evidence>
<reference evidence="2 3" key="1">
    <citation type="submission" date="2020-08" db="EMBL/GenBank/DDBJ databases">
        <title>Genomic Encyclopedia of Type Strains, Phase III (KMG-III): the genomes of soil and plant-associated and newly described type strains.</title>
        <authorList>
            <person name="Whitman W."/>
        </authorList>
    </citation>
    <scope>NUCLEOTIDE SEQUENCE [LARGE SCALE GENOMIC DNA]</scope>
    <source>
        <strain evidence="2 3">CECT 3313</strain>
    </source>
</reference>
<sequence>MAPTLNADVVQRLAYVRFLYREGIEQSRQPAPLRSRAITSFHDAVENYLGTVTQHLGIDVNKAPDFIQYWALIKPDFELPKKDSMKRLNDARVALKHNGTFPSEHQIEQARQTLDDFFTTVTPKVFGVDFDSIDMVDLLTQPDTARLVREAQTHADIGDYSMAMAGLALAFDALLDHYARRDRPMAGESPFKFGESVYIMDEPRVDGRNARGNTRLKKLSEFAVITQRAMRAISLGIDYTSLARFRVLAPTVSAYANGSKRFVNLPSVQALTADDYDWARHFVIESGLRASRADEIRGIQERIFAQDWNPQEPYEQRSWTGPVGGTPETEEVSVFDEV</sequence>
<organism evidence="2 3">
    <name type="scientific">Streptomyces echinatus</name>
    <dbReference type="NCBI Taxonomy" id="67293"/>
    <lineage>
        <taxon>Bacteria</taxon>
        <taxon>Bacillati</taxon>
        <taxon>Actinomycetota</taxon>
        <taxon>Actinomycetes</taxon>
        <taxon>Kitasatosporales</taxon>
        <taxon>Streptomycetaceae</taxon>
        <taxon>Streptomyces</taxon>
    </lineage>
</organism>
<dbReference type="AlphaFoldDB" id="A0A7W9PQ62"/>
<gene>
    <name evidence="2" type="ORF">FHS34_001352</name>
</gene>
<protein>
    <submittedName>
        <fullName evidence="2">Uncharacterized protein</fullName>
    </submittedName>
</protein>
<name>A0A7W9PQ62_9ACTN</name>
<evidence type="ECO:0000256" key="1">
    <source>
        <dbReference type="SAM" id="MobiDB-lite"/>
    </source>
</evidence>